<reference evidence="1" key="1">
    <citation type="journal article" date="2002" name="Dev. Comp. Immunol.">
        <title>Identification of immunorelevant genes from greater wax moth (Galleria mellonella) by a subtractive hybridization approach.</title>
        <authorList>
            <person name="Seitz V."/>
            <person name="Clermont A."/>
            <person name="Wedde M."/>
            <person name="Hummel M."/>
            <person name="Vilcinskas A."/>
            <person name="Schlatterer K."/>
            <person name="Podsiadlowski L."/>
        </authorList>
    </citation>
    <scope>NUCLEOTIDE SEQUENCE</scope>
</reference>
<name>Q8ITS8_GALME</name>
<dbReference type="EMBL" id="AF394590">
    <property type="protein sequence ID" value="AAN15789.1"/>
    <property type="molecule type" value="mRNA"/>
</dbReference>
<evidence type="ECO:0000313" key="1">
    <source>
        <dbReference type="EMBL" id="AAN15789.1"/>
    </source>
</evidence>
<dbReference type="InterPro" id="IPR036574">
    <property type="entry name" value="Scorpion_toxin-like_sf"/>
</dbReference>
<dbReference type="GO" id="GO:0051707">
    <property type="term" value="P:response to other organism"/>
    <property type="evidence" value="ECO:0007669"/>
    <property type="project" value="UniProtKB-ARBA"/>
</dbReference>
<dbReference type="AlphaFoldDB" id="Q8ITS8"/>
<accession>Q8ITS8</accession>
<protein>
    <submittedName>
        <fullName evidence="1">Cobatoxin-like protein</fullName>
    </submittedName>
</protein>
<dbReference type="Gene3D" id="3.30.30.10">
    <property type="entry name" value="Knottin, scorpion toxin-like"/>
    <property type="match status" value="1"/>
</dbReference>
<proteinExistence type="evidence at transcript level"/>
<organism evidence="1">
    <name type="scientific">Galleria mellonella</name>
    <name type="common">Greater wax moth</name>
    <dbReference type="NCBI Taxonomy" id="7137"/>
    <lineage>
        <taxon>Eukaryota</taxon>
        <taxon>Metazoa</taxon>
        <taxon>Ecdysozoa</taxon>
        <taxon>Arthropoda</taxon>
        <taxon>Hexapoda</taxon>
        <taxon>Insecta</taxon>
        <taxon>Pterygota</taxon>
        <taxon>Neoptera</taxon>
        <taxon>Endopterygota</taxon>
        <taxon>Lepidoptera</taxon>
        <taxon>Glossata</taxon>
        <taxon>Ditrysia</taxon>
        <taxon>Pyraloidea</taxon>
        <taxon>Pyralidae</taxon>
        <taxon>Galleriinae</taxon>
        <taxon>Galleria</taxon>
    </lineage>
</organism>
<sequence length="35" mass="3813">MELRGCNNSGCDSVCRALGFNHGRCVSADTCRCYN</sequence>